<comment type="caution">
    <text evidence="1">The sequence shown here is derived from an EMBL/GenBank/DDBJ whole genome shotgun (WGS) entry which is preliminary data.</text>
</comment>
<keyword evidence="2" id="KW-1185">Reference proteome</keyword>
<organism evidence="1 2">
    <name type="scientific">Kluyvera genomosp. 2</name>
    <dbReference type="NCBI Taxonomy" id="2774054"/>
    <lineage>
        <taxon>Bacteria</taxon>
        <taxon>Pseudomonadati</taxon>
        <taxon>Pseudomonadota</taxon>
        <taxon>Gammaproteobacteria</taxon>
        <taxon>Enterobacterales</taxon>
        <taxon>Enterobacteriaceae</taxon>
        <taxon>Kluyvera</taxon>
    </lineage>
</organism>
<evidence type="ECO:0000313" key="1">
    <source>
        <dbReference type="EMBL" id="PSR48257.1"/>
    </source>
</evidence>
<reference evidence="1 2" key="1">
    <citation type="submission" date="2018-03" db="EMBL/GenBank/DDBJ databases">
        <title>First report of an OXA-48+CTX-M-M-producing Kluyvera ascorbata clone recovered from patients admitted in a University Hospital in Madrid, Spain.</title>
        <authorList>
            <person name="Hernandez-Garcia M."/>
            <person name="Leon-Sampedro R."/>
            <person name="Perez-Viso B."/>
            <person name="Morosini M.I."/>
            <person name="Lopez-Fresnena N."/>
            <person name="Coque T.M."/>
            <person name="Bonten M."/>
            <person name="Malhotra-Kumar S."/>
            <person name="Ruiz-Garbajosa P."/>
            <person name="Canton R."/>
        </authorList>
    </citation>
    <scope>NUCLEOTIDE SEQUENCE [LARGE SCALE GENOMIC DNA]</scope>
    <source>
        <strain evidence="1 2">KA2</strain>
    </source>
</reference>
<evidence type="ECO:0000313" key="2">
    <source>
        <dbReference type="Proteomes" id="UP000240892"/>
    </source>
</evidence>
<gene>
    <name evidence="1" type="ORF">C8256_03710</name>
</gene>
<accession>A0A2T2Y6V7</accession>
<dbReference type="PROSITE" id="PS51257">
    <property type="entry name" value="PROKAR_LIPOPROTEIN"/>
    <property type="match status" value="1"/>
</dbReference>
<dbReference type="RefSeq" id="WP_106924680.1">
    <property type="nucleotide sequence ID" value="NZ_CABMMU010000002.1"/>
</dbReference>
<dbReference type="InterPro" id="IPR058956">
    <property type="entry name" value="MamC"/>
</dbReference>
<dbReference type="STRING" id="1006000.GKAS_01244"/>
<dbReference type="AlphaFoldDB" id="A0A2T2Y6V7"/>
<protein>
    <submittedName>
        <fullName evidence="1">Uncharacterized protein</fullName>
    </submittedName>
</protein>
<sequence>MSNNPDRDKRVSRAVVAGALVGGSAACLREWQRYQQNEQTLNEAACAVMKETAKASLISGTVMAIADSNKARPLQSVLTIIGVGAASLYLMDAIAKRGNNESA</sequence>
<dbReference type="EMBL" id="PYHO01000002">
    <property type="protein sequence ID" value="PSR48257.1"/>
    <property type="molecule type" value="Genomic_DNA"/>
</dbReference>
<proteinExistence type="predicted"/>
<dbReference type="Proteomes" id="UP000240892">
    <property type="component" value="Unassembled WGS sequence"/>
</dbReference>
<name>A0A2T2Y6V7_9ENTR</name>
<dbReference type="Pfam" id="PF26373">
    <property type="entry name" value="MamC"/>
    <property type="match status" value="1"/>
</dbReference>